<gene>
    <name evidence="17" type="ORF">Cni_G12916</name>
</gene>
<dbReference type="InterPro" id="IPR002123">
    <property type="entry name" value="Plipid/glycerol_acylTrfase"/>
</dbReference>
<evidence type="ECO:0000256" key="1">
    <source>
        <dbReference type="ARBA" id="ARBA00004141"/>
    </source>
</evidence>
<feature type="transmembrane region" description="Helical" evidence="15">
    <location>
        <begin position="42"/>
        <end position="63"/>
    </location>
</feature>
<dbReference type="EC" id="2.3.1.15" evidence="4"/>
<dbReference type="GO" id="GO:0004366">
    <property type="term" value="F:glycerol-3-phosphate O-acyltransferase activity"/>
    <property type="evidence" value="ECO:0007669"/>
    <property type="project" value="UniProtKB-EC"/>
</dbReference>
<dbReference type="Gene3D" id="3.40.50.1000">
    <property type="entry name" value="HAD superfamily/HAD-like"/>
    <property type="match status" value="1"/>
</dbReference>
<evidence type="ECO:0000313" key="18">
    <source>
        <dbReference type="Proteomes" id="UP001327560"/>
    </source>
</evidence>
<evidence type="ECO:0000256" key="11">
    <source>
        <dbReference type="ARBA" id="ARBA00057026"/>
    </source>
</evidence>
<keyword evidence="5" id="KW-0808">Transferase</keyword>
<dbReference type="EMBL" id="CP136893">
    <property type="protein sequence ID" value="WOL04195.1"/>
    <property type="molecule type" value="Genomic_DNA"/>
</dbReference>
<keyword evidence="8 15" id="KW-0472">Membrane</keyword>
<dbReference type="AlphaFoldDB" id="A0AAQ3K984"/>
<evidence type="ECO:0000256" key="4">
    <source>
        <dbReference type="ARBA" id="ARBA00013113"/>
    </source>
</evidence>
<dbReference type="GO" id="GO:0090447">
    <property type="term" value="F:glycerol-3-phosphate 2-O-acyltransferase activity"/>
    <property type="evidence" value="ECO:0007669"/>
    <property type="project" value="TreeGrafter"/>
</dbReference>
<comment type="pathway">
    <text evidence="12">Glycerolipid metabolism.</text>
</comment>
<dbReference type="Pfam" id="PF01553">
    <property type="entry name" value="Acyltransferase"/>
    <property type="match status" value="1"/>
</dbReference>
<dbReference type="PANTHER" id="PTHR15486:SF96">
    <property type="entry name" value="LIPID DROPLET-REGULATING VLDL ASSEMBLY FACTOR AUP1"/>
    <property type="match status" value="1"/>
</dbReference>
<feature type="domain" description="Phospholipid/glycerol acyltransferase" evidence="16">
    <location>
        <begin position="305"/>
        <end position="406"/>
    </location>
</feature>
<dbReference type="InterPro" id="IPR023214">
    <property type="entry name" value="HAD_sf"/>
</dbReference>
<accession>A0AAQ3K984</accession>
<keyword evidence="7 15" id="KW-1133">Transmembrane helix</keyword>
<evidence type="ECO:0000256" key="13">
    <source>
        <dbReference type="ARBA" id="ARBA00069630"/>
    </source>
</evidence>
<dbReference type="GO" id="GO:0009610">
    <property type="term" value="P:response to symbiotic fungus"/>
    <property type="evidence" value="ECO:0007669"/>
    <property type="project" value="UniProtKB-ARBA"/>
</dbReference>
<dbReference type="Pfam" id="PF23270">
    <property type="entry name" value="HAD_RAM2_N"/>
    <property type="match status" value="1"/>
</dbReference>
<evidence type="ECO:0000313" key="17">
    <source>
        <dbReference type="EMBL" id="WOL04195.1"/>
    </source>
</evidence>
<evidence type="ECO:0000256" key="2">
    <source>
        <dbReference type="ARBA" id="ARBA00005175"/>
    </source>
</evidence>
<reference evidence="17 18" key="1">
    <citation type="submission" date="2023-10" db="EMBL/GenBank/DDBJ databases">
        <title>Chromosome-scale genome assembly provides insights into flower coloration mechanisms of Canna indica.</title>
        <authorList>
            <person name="Li C."/>
        </authorList>
    </citation>
    <scope>NUCLEOTIDE SEQUENCE [LARGE SCALE GENOMIC DNA]</scope>
    <source>
        <tissue evidence="17">Flower</tissue>
    </source>
</reference>
<dbReference type="InterPro" id="IPR056462">
    <property type="entry name" value="HAD_RAM2/GPAT1-8"/>
</dbReference>
<comment type="pathway">
    <text evidence="2">Lipid metabolism; glycerolipid metabolism.</text>
</comment>
<evidence type="ECO:0000256" key="6">
    <source>
        <dbReference type="ARBA" id="ARBA00022692"/>
    </source>
</evidence>
<organism evidence="17 18">
    <name type="scientific">Canna indica</name>
    <name type="common">Indian-shot</name>
    <dbReference type="NCBI Taxonomy" id="4628"/>
    <lineage>
        <taxon>Eukaryota</taxon>
        <taxon>Viridiplantae</taxon>
        <taxon>Streptophyta</taxon>
        <taxon>Embryophyta</taxon>
        <taxon>Tracheophyta</taxon>
        <taxon>Spermatophyta</taxon>
        <taxon>Magnoliopsida</taxon>
        <taxon>Liliopsida</taxon>
        <taxon>Zingiberales</taxon>
        <taxon>Cannaceae</taxon>
        <taxon>Canna</taxon>
    </lineage>
</organism>
<evidence type="ECO:0000256" key="7">
    <source>
        <dbReference type="ARBA" id="ARBA00022989"/>
    </source>
</evidence>
<comment type="similarity">
    <text evidence="3">Belongs to the GPAT/DAPAT family.</text>
</comment>
<proteinExistence type="inferred from homology"/>
<sequence length="510" mass="55733">MVVFDVAPFKTVEHCTSVGREGDTVVADMDGTLLLGRSSFPYFALVAFEVCGVLRLLFLLLAAPLAGMLYYLVSESAGIQVLIFAAFAGARVEDIESAARAVLPKFYATDLHPETWRVFSACGRRCVLTANPRIMVEPFLKEYLGAHLVIGTEVETYRGRATGRVCRPGVLVGRNKAAALRKQMPEAAPEVGLGDRETDYPFMSLCQEAYVVPANPKLEPVARDKLPKPVVFHDGRLVLRPTPLLALLTILWIPVGFLLACLRIAAGALLPMRYVALAFRALGIRITVRGTPPPPASKSLGQSGVLFVCSHRTLLDPIFLSAALGRPIAAVTYSVSRLSEFLSPIRTVALTRDRARDSAMIKQLLEEGDLVICPEGTTCREPFLLRFSALFAELTDQIVPVAMVNGMSMFHGTTARGWKGMDPFYFFMNPSPAYEVTFLDKLPAELTCGGGGKTSHEVANYIQRAIASALCYECTSFTRKDKYRALAGNDGTVPEKKKMKNKVEVDKVMG</sequence>
<comment type="subcellular location">
    <subcellularLocation>
        <location evidence="1">Membrane</location>
        <topology evidence="1">Multi-pass membrane protein</topology>
    </subcellularLocation>
</comment>
<dbReference type="FunFam" id="1.20.1440.100:FF:000004">
    <property type="entry name" value="Glycerol-3-phosphate 2-O-acyltransferase 6-like"/>
    <property type="match status" value="1"/>
</dbReference>
<dbReference type="Gene3D" id="1.20.1440.100">
    <property type="entry name" value="SG protein - dephosphorylation function"/>
    <property type="match status" value="1"/>
</dbReference>
<keyword evidence="9" id="KW-0012">Acyltransferase</keyword>
<evidence type="ECO:0000256" key="5">
    <source>
        <dbReference type="ARBA" id="ARBA00022679"/>
    </source>
</evidence>
<dbReference type="Proteomes" id="UP001327560">
    <property type="component" value="Chromosome 4"/>
</dbReference>
<dbReference type="SUPFAM" id="SSF56784">
    <property type="entry name" value="HAD-like"/>
    <property type="match status" value="1"/>
</dbReference>
<keyword evidence="6 15" id="KW-0812">Transmembrane</keyword>
<evidence type="ECO:0000256" key="10">
    <source>
        <dbReference type="ARBA" id="ARBA00048427"/>
    </source>
</evidence>
<evidence type="ECO:0000256" key="3">
    <source>
        <dbReference type="ARBA" id="ARBA00007937"/>
    </source>
</evidence>
<protein>
    <recommendedName>
        <fullName evidence="13">Glycerol-3-phosphate acyltransferase RAM2</fullName>
        <ecNumber evidence="4">2.3.1.15</ecNumber>
    </recommendedName>
    <alternativeName>
        <fullName evidence="14">Protein REQUIRED FOR ARBUSCULAR MYCORRHIZATION 2</fullName>
    </alternativeName>
</protein>
<evidence type="ECO:0000256" key="8">
    <source>
        <dbReference type="ARBA" id="ARBA00023136"/>
    </source>
</evidence>
<evidence type="ECO:0000256" key="12">
    <source>
        <dbReference type="ARBA" id="ARBA00060536"/>
    </source>
</evidence>
<evidence type="ECO:0000259" key="16">
    <source>
        <dbReference type="SMART" id="SM00563"/>
    </source>
</evidence>
<dbReference type="SUPFAM" id="SSF69593">
    <property type="entry name" value="Glycerol-3-phosphate (1)-acyltransferase"/>
    <property type="match status" value="1"/>
</dbReference>
<comment type="catalytic activity">
    <reaction evidence="10">
        <text>sn-glycerol 3-phosphate + an acyl-CoA = a 1-acyl-sn-glycero-3-phosphate + CoA</text>
        <dbReference type="Rhea" id="RHEA:15325"/>
        <dbReference type="ChEBI" id="CHEBI:57287"/>
        <dbReference type="ChEBI" id="CHEBI:57597"/>
        <dbReference type="ChEBI" id="CHEBI:57970"/>
        <dbReference type="ChEBI" id="CHEBI:58342"/>
        <dbReference type="EC" id="2.3.1.15"/>
    </reaction>
</comment>
<name>A0AAQ3K984_9LILI</name>
<dbReference type="GO" id="GO:0016791">
    <property type="term" value="F:phosphatase activity"/>
    <property type="evidence" value="ECO:0007669"/>
    <property type="project" value="TreeGrafter"/>
</dbReference>
<keyword evidence="18" id="KW-1185">Reference proteome</keyword>
<dbReference type="SMART" id="SM00563">
    <property type="entry name" value="PlsC"/>
    <property type="match status" value="1"/>
</dbReference>
<dbReference type="GO" id="GO:0016020">
    <property type="term" value="C:membrane"/>
    <property type="evidence" value="ECO:0007669"/>
    <property type="project" value="UniProtKB-SubCell"/>
</dbReference>
<dbReference type="FunFam" id="3.40.50.1000:FF:000243">
    <property type="entry name" value="Glycerol-3-phosphate 2-O-acyltransferase 6"/>
    <property type="match status" value="1"/>
</dbReference>
<comment type="function">
    <text evidence="11">Involved in the production of cutin monomers. Esterifies acyl-group from acyl-ACP to the sn-2 position of glycerol-3-phosphate, a step in cutin biosynthesis. Required for colonization of the root by mycorrhizal fungi, and appropriate hyphopodia and arbuscule formation. Cutin monomers act as plant signals that promote colonization by arbuscular mycorrhizal fungi. This signaling function has been recruited by pathogenic oomycetes to facilitate appressoria formation and their own invasion.</text>
</comment>
<dbReference type="InterPro" id="IPR036412">
    <property type="entry name" value="HAD-like_sf"/>
</dbReference>
<evidence type="ECO:0000256" key="14">
    <source>
        <dbReference type="ARBA" id="ARBA00077294"/>
    </source>
</evidence>
<feature type="transmembrane region" description="Helical" evidence="15">
    <location>
        <begin position="244"/>
        <end position="266"/>
    </location>
</feature>
<evidence type="ECO:0000256" key="9">
    <source>
        <dbReference type="ARBA" id="ARBA00023315"/>
    </source>
</evidence>
<dbReference type="PANTHER" id="PTHR15486">
    <property type="entry name" value="ANCIENT UBIQUITOUS PROTEIN"/>
    <property type="match status" value="1"/>
</dbReference>
<dbReference type="CDD" id="cd06551">
    <property type="entry name" value="LPLAT"/>
    <property type="match status" value="1"/>
</dbReference>
<dbReference type="GO" id="GO:0010143">
    <property type="term" value="P:cutin biosynthetic process"/>
    <property type="evidence" value="ECO:0007669"/>
    <property type="project" value="TreeGrafter"/>
</dbReference>
<evidence type="ECO:0000256" key="15">
    <source>
        <dbReference type="SAM" id="Phobius"/>
    </source>
</evidence>